<organism evidence="2 3">
    <name type="scientific">Salipiger marinus</name>
    <dbReference type="NCBI Taxonomy" id="555512"/>
    <lineage>
        <taxon>Bacteria</taxon>
        <taxon>Pseudomonadati</taxon>
        <taxon>Pseudomonadota</taxon>
        <taxon>Alphaproteobacteria</taxon>
        <taxon>Rhodobacterales</taxon>
        <taxon>Roseobacteraceae</taxon>
        <taxon>Salipiger</taxon>
    </lineage>
</organism>
<proteinExistence type="predicted"/>
<feature type="signal peptide" evidence="1">
    <location>
        <begin position="1"/>
        <end position="26"/>
    </location>
</feature>
<reference evidence="2 3" key="1">
    <citation type="submission" date="2016-10" db="EMBL/GenBank/DDBJ databases">
        <authorList>
            <person name="de Groot N.N."/>
        </authorList>
    </citation>
    <scope>NUCLEOTIDE SEQUENCE [LARGE SCALE GENOMIC DNA]</scope>
    <source>
        <strain evidence="2 3">DSM 26424</strain>
    </source>
</reference>
<keyword evidence="1" id="KW-0732">Signal</keyword>
<dbReference type="EMBL" id="FNEJ01000023">
    <property type="protein sequence ID" value="SDJ25096.1"/>
    <property type="molecule type" value="Genomic_DNA"/>
</dbReference>
<evidence type="ECO:0000313" key="2">
    <source>
        <dbReference type="EMBL" id="SDJ25096.1"/>
    </source>
</evidence>
<dbReference type="RefSeq" id="WP_089850607.1">
    <property type="nucleotide sequence ID" value="NZ_FNEJ01000023.1"/>
</dbReference>
<accession>A0A1G8S7D8</accession>
<gene>
    <name evidence="2" type="ORF">SAMN04487993_102332</name>
</gene>
<feature type="chain" id="PRO_5011495411" description="DUF2946 domain-containing protein" evidence="1">
    <location>
        <begin position="27"/>
        <end position="118"/>
    </location>
</feature>
<dbReference type="OrthoDB" id="7871900at2"/>
<dbReference type="AlphaFoldDB" id="A0A1G8S7D8"/>
<protein>
    <recommendedName>
        <fullName evidence="4">DUF2946 domain-containing protein</fullName>
    </recommendedName>
</protein>
<sequence>MIRRSRQSLVLISAALLLALASIGFAARMAPEAASAQGGLGAYLAMGGSLEDLCADGLPGHDHDCPLCRLLSDPPDMAPPVLALRLRCAFGAVPLADLRLSPRRGNPHVAPRAPPALV</sequence>
<dbReference type="Proteomes" id="UP000199093">
    <property type="component" value="Unassembled WGS sequence"/>
</dbReference>
<evidence type="ECO:0000256" key="1">
    <source>
        <dbReference type="SAM" id="SignalP"/>
    </source>
</evidence>
<name>A0A1G8S7D8_9RHOB</name>
<evidence type="ECO:0000313" key="3">
    <source>
        <dbReference type="Proteomes" id="UP000199093"/>
    </source>
</evidence>
<dbReference type="STRING" id="555512.SAMN04487993_102332"/>
<evidence type="ECO:0008006" key="4">
    <source>
        <dbReference type="Google" id="ProtNLM"/>
    </source>
</evidence>
<keyword evidence="3" id="KW-1185">Reference proteome</keyword>